<dbReference type="InterPro" id="IPR051678">
    <property type="entry name" value="AGP_Transferase"/>
</dbReference>
<dbReference type="Gene3D" id="3.90.1200.10">
    <property type="match status" value="1"/>
</dbReference>
<dbReference type="RefSeq" id="WP_215788564.1">
    <property type="nucleotide sequence ID" value="NZ_JAHKKG010000005.1"/>
</dbReference>
<dbReference type="EMBL" id="JAHKKG010000005">
    <property type="protein sequence ID" value="MBU2665354.1"/>
    <property type="molecule type" value="Genomic_DNA"/>
</dbReference>
<feature type="domain" description="Aminoglycoside phosphotransferase" evidence="1">
    <location>
        <begin position="24"/>
        <end position="241"/>
    </location>
</feature>
<keyword evidence="3" id="KW-1185">Reference proteome</keyword>
<dbReference type="InterPro" id="IPR011009">
    <property type="entry name" value="Kinase-like_dom_sf"/>
</dbReference>
<gene>
    <name evidence="2" type="ORF">KOI35_17755</name>
</gene>
<sequence length="293" mass="31736">MEAAVRVGVEWAESVWPRRVVEARVLVGGWTSTLVGLTGEDGAQAVLRLMTKEPWRRHAAGLLERESAVQKELAGSLIPAPRSIALDTAGARAGAPAHLMTRLPGRLCLDDATDGVLAVLAGALADIHRFVPEGSRPRDYQSWAPMGKRVVPGWAKRPELWNGAFALLGRAAPAYEGTFLHRDFHLGNVLWSQGRVTGVVDWVETSWGPAALDVAHAATYLAMLHGAEAAARFTRAYGPHDEHEYWSVMDIVGYLPDPVKVAGPWRDAGLDVGDDLARGRLEEYLAQVLSMGS</sequence>
<organism evidence="2 3">
    <name type="scientific">Paractinoplanes bogorensis</name>
    <dbReference type="NCBI Taxonomy" id="1610840"/>
    <lineage>
        <taxon>Bacteria</taxon>
        <taxon>Bacillati</taxon>
        <taxon>Actinomycetota</taxon>
        <taxon>Actinomycetes</taxon>
        <taxon>Micromonosporales</taxon>
        <taxon>Micromonosporaceae</taxon>
        <taxon>Paractinoplanes</taxon>
    </lineage>
</organism>
<dbReference type="InterPro" id="IPR002575">
    <property type="entry name" value="Aminoglycoside_PTrfase"/>
</dbReference>
<dbReference type="PANTHER" id="PTHR21310">
    <property type="entry name" value="AMINOGLYCOSIDE PHOSPHOTRANSFERASE-RELATED-RELATED"/>
    <property type="match status" value="1"/>
</dbReference>
<evidence type="ECO:0000313" key="2">
    <source>
        <dbReference type="EMBL" id="MBU2665354.1"/>
    </source>
</evidence>
<dbReference type="PANTHER" id="PTHR21310:SF15">
    <property type="entry name" value="AMINOGLYCOSIDE PHOSPHOTRANSFERASE DOMAIN-CONTAINING PROTEIN"/>
    <property type="match status" value="1"/>
</dbReference>
<accession>A0ABS5YPG2</accession>
<name>A0ABS5YPG2_9ACTN</name>
<evidence type="ECO:0000313" key="3">
    <source>
        <dbReference type="Proteomes" id="UP001519654"/>
    </source>
</evidence>
<evidence type="ECO:0000259" key="1">
    <source>
        <dbReference type="Pfam" id="PF01636"/>
    </source>
</evidence>
<dbReference type="SUPFAM" id="SSF56112">
    <property type="entry name" value="Protein kinase-like (PK-like)"/>
    <property type="match status" value="1"/>
</dbReference>
<dbReference type="Pfam" id="PF01636">
    <property type="entry name" value="APH"/>
    <property type="match status" value="1"/>
</dbReference>
<dbReference type="Proteomes" id="UP001519654">
    <property type="component" value="Unassembled WGS sequence"/>
</dbReference>
<protein>
    <submittedName>
        <fullName evidence="2">Aminoglycoside phosphotransferase family protein</fullName>
    </submittedName>
</protein>
<comment type="caution">
    <text evidence="2">The sequence shown here is derived from an EMBL/GenBank/DDBJ whole genome shotgun (WGS) entry which is preliminary data.</text>
</comment>
<proteinExistence type="predicted"/>
<reference evidence="2 3" key="1">
    <citation type="submission" date="2021-06" db="EMBL/GenBank/DDBJ databases">
        <title>Actinoplanes lichenicola sp. nov., and Actinoplanes ovalisporus sp. nov., isolated from lichen in Thailand.</title>
        <authorList>
            <person name="Saeng-In P."/>
            <person name="Kanchanasin P."/>
            <person name="Yuki M."/>
            <person name="Kudo T."/>
            <person name="Ohkuma M."/>
            <person name="Phongsopitanun W."/>
            <person name="Tanasupawat S."/>
        </authorList>
    </citation>
    <scope>NUCLEOTIDE SEQUENCE [LARGE SCALE GENOMIC DNA]</scope>
    <source>
        <strain evidence="2 3">NBRC 110975</strain>
    </source>
</reference>